<feature type="transmembrane region" description="Helical" evidence="5">
    <location>
        <begin position="332"/>
        <end position="352"/>
    </location>
</feature>
<feature type="transmembrane region" description="Helical" evidence="5">
    <location>
        <begin position="94"/>
        <end position="112"/>
    </location>
</feature>
<feature type="transmembrane region" description="Helical" evidence="5">
    <location>
        <begin position="149"/>
        <end position="167"/>
    </location>
</feature>
<feature type="transmembrane region" description="Helical" evidence="5">
    <location>
        <begin position="118"/>
        <end position="137"/>
    </location>
</feature>
<organism evidence="7 8">
    <name type="scientific">Bacteroides caccae</name>
    <dbReference type="NCBI Taxonomy" id="47678"/>
    <lineage>
        <taxon>Bacteria</taxon>
        <taxon>Pseudomonadati</taxon>
        <taxon>Bacteroidota</taxon>
        <taxon>Bacteroidia</taxon>
        <taxon>Bacteroidales</taxon>
        <taxon>Bacteroidaceae</taxon>
        <taxon>Bacteroides</taxon>
    </lineage>
</organism>
<dbReference type="InterPro" id="IPR007016">
    <property type="entry name" value="O-antigen_ligase-rel_domated"/>
</dbReference>
<feature type="transmembrane region" description="Helical" evidence="5">
    <location>
        <begin position="210"/>
        <end position="236"/>
    </location>
</feature>
<keyword evidence="4 5" id="KW-0472">Membrane</keyword>
<proteinExistence type="predicted"/>
<feature type="transmembrane region" description="Helical" evidence="5">
    <location>
        <begin position="364"/>
        <end position="391"/>
    </location>
</feature>
<dbReference type="GO" id="GO:0016874">
    <property type="term" value="F:ligase activity"/>
    <property type="evidence" value="ECO:0007669"/>
    <property type="project" value="UniProtKB-KW"/>
</dbReference>
<accession>A0A174VD60</accession>
<evidence type="ECO:0000259" key="6">
    <source>
        <dbReference type="Pfam" id="PF04932"/>
    </source>
</evidence>
<evidence type="ECO:0000256" key="1">
    <source>
        <dbReference type="ARBA" id="ARBA00004141"/>
    </source>
</evidence>
<reference evidence="7 8" key="1">
    <citation type="submission" date="2015-09" db="EMBL/GenBank/DDBJ databases">
        <authorList>
            <consortium name="Pathogen Informatics"/>
        </authorList>
    </citation>
    <scope>NUCLEOTIDE SEQUENCE [LARGE SCALE GENOMIC DNA]</scope>
    <source>
        <strain evidence="7 8">2789STDY5834946</strain>
    </source>
</reference>
<gene>
    <name evidence="7" type="ORF">ERS852558_02494</name>
</gene>
<dbReference type="EMBL" id="CZBL01000010">
    <property type="protein sequence ID" value="CUQ29955.1"/>
    <property type="molecule type" value="Genomic_DNA"/>
</dbReference>
<dbReference type="Proteomes" id="UP000095725">
    <property type="component" value="Unassembled WGS sequence"/>
</dbReference>
<name>A0A174VD60_9BACE</name>
<sequence length="397" mass="45501">MQVIILKRSYIEDMVAVLLILLSSGTFCFYHQHSILSCFSLFFYGAYLFVKRKTSLSSVIKNKSFLFVVTYTFWIWINFLVFNTNHVATITQPYVYCLILWGTFFITLSMNYTAFKSLLLDLTYIICIISITLYMLFHIGVISPRSVEGAHGGTFFLLLFDVIKLGYDSNRMCSLWWEPSAFQVVLSMTLFLYIPDMVSNLFNKKILKKVLVLILAIILSKSTSGYLGLMIIVLIIVLHNDIVKKSKFAFLLLFIIASGGILYIFSSDVIQNKLEEDYGNQNADGSLNIRLFDNLAMIQMISERPLVGYGIDSEDYDMRSLELNNRTSSNGILALCASFGLPIMFFYIITAFKTLKLKNLHFNSVAACLLFLFFNCFNGMIIHSIVWAVFLDYKREK</sequence>
<keyword evidence="3 5" id="KW-1133">Transmembrane helix</keyword>
<dbReference type="GO" id="GO:0016020">
    <property type="term" value="C:membrane"/>
    <property type="evidence" value="ECO:0007669"/>
    <property type="project" value="UniProtKB-SubCell"/>
</dbReference>
<evidence type="ECO:0000256" key="4">
    <source>
        <dbReference type="ARBA" id="ARBA00023136"/>
    </source>
</evidence>
<protein>
    <submittedName>
        <fullName evidence="7">Lipid A core-O-antigen ligase and related enzymes</fullName>
    </submittedName>
</protein>
<evidence type="ECO:0000256" key="5">
    <source>
        <dbReference type="SAM" id="Phobius"/>
    </source>
</evidence>
<feature type="domain" description="O-antigen ligase-related" evidence="6">
    <location>
        <begin position="211"/>
        <end position="348"/>
    </location>
</feature>
<keyword evidence="7" id="KW-0436">Ligase</keyword>
<evidence type="ECO:0000313" key="7">
    <source>
        <dbReference type="EMBL" id="CUQ29955.1"/>
    </source>
</evidence>
<feature type="transmembrane region" description="Helical" evidence="5">
    <location>
        <begin position="64"/>
        <end position="82"/>
    </location>
</feature>
<feature type="transmembrane region" description="Helical" evidence="5">
    <location>
        <begin position="248"/>
        <end position="265"/>
    </location>
</feature>
<dbReference type="Pfam" id="PF04932">
    <property type="entry name" value="Wzy_C"/>
    <property type="match status" value="1"/>
</dbReference>
<feature type="transmembrane region" description="Helical" evidence="5">
    <location>
        <begin position="179"/>
        <end position="198"/>
    </location>
</feature>
<comment type="subcellular location">
    <subcellularLocation>
        <location evidence="1">Membrane</location>
        <topology evidence="1">Multi-pass membrane protein</topology>
    </subcellularLocation>
</comment>
<feature type="transmembrane region" description="Helical" evidence="5">
    <location>
        <begin position="15"/>
        <end position="44"/>
    </location>
</feature>
<evidence type="ECO:0000256" key="3">
    <source>
        <dbReference type="ARBA" id="ARBA00022989"/>
    </source>
</evidence>
<dbReference type="AlphaFoldDB" id="A0A174VD60"/>
<evidence type="ECO:0000313" key="8">
    <source>
        <dbReference type="Proteomes" id="UP000095725"/>
    </source>
</evidence>
<evidence type="ECO:0000256" key="2">
    <source>
        <dbReference type="ARBA" id="ARBA00022692"/>
    </source>
</evidence>
<keyword evidence="2 5" id="KW-0812">Transmembrane</keyword>